<dbReference type="PANTHER" id="PTHR10887">
    <property type="entry name" value="DNA2/NAM7 HELICASE FAMILY"/>
    <property type="match status" value="1"/>
</dbReference>
<dbReference type="GO" id="GO:0031048">
    <property type="term" value="P:regulatory ncRNA-mediated heterochromatin formation"/>
    <property type="evidence" value="ECO:0007669"/>
    <property type="project" value="TreeGrafter"/>
</dbReference>
<evidence type="ECO:0000259" key="3">
    <source>
        <dbReference type="Pfam" id="PF13086"/>
    </source>
</evidence>
<evidence type="ECO:0000313" key="7">
    <source>
        <dbReference type="Proteomes" id="UP001275084"/>
    </source>
</evidence>
<dbReference type="GO" id="GO:0031380">
    <property type="term" value="C:nuclear RNA-directed RNA polymerase complex"/>
    <property type="evidence" value="ECO:0007669"/>
    <property type="project" value="TreeGrafter"/>
</dbReference>
<sequence>WTCKAELPEPEEILALASPETLPHNPVDQPWESKHAYLSAQYNILRCEATEGLRFSVRSYIDASHFEGEMKDDDYSWVYHEVRVKAYLMSRLGPIVRVGLTPSQRVSWQQSKRLMPGKVVALSPKADGFRRHCLVATVAQRPYRDGLDQDPPLVDLIWAKSTEAVFDPSLEMVLVEPRHGYFEAARHALAGLQQAAQTDSPLDKYLIGSHNVDTAPEFLKQNPAMDLSSLVAGGASTNHNVLDDGMPAIDGDRLDESQVSGLHRIISSELAIVQGPPGTGKTFTSVEAIKVMVATRRRYGGPPIIVSAQTNHALDCLLIRCLDANARVLRVGGRTSDARIQEHTIFQARMRGGSAPSNKTRNIEASRRKAIDDIEELVNNLFGDDLLDPKTLRNLGIITESQFHSLYDEDMEVDPSLQQRGPFSLWLGDNLIPARILRNRHPTQLEQSELLSEDFEADGDLQNIADDEEDYERIRGKLILLEQKWSGKEPGHMTSWDHKVESLLKNCTDLFTIGTEWRGVVYQYFQASLLAAMKPKFSAFIERYTNLCKDAKIGKYEQDIQLVGREMTDVVGCTTTGLTKYRAFLSAIRPRSLLVEEAAETREANIVSALYPSIQQLILVGDHQQLAPSCDIRWLGGPPYNLDASLFQRMVNLGMPFTMLNQQRRMKPELKKILDPFYPELTNHQSVLSTTNRPDVPGMGGQNCWLFDHTWLEETNSDHSRYNNQEAQMIVNFFAYLVANGVSAMKITVLTFYNGQRKVILNKLKKHGSLMHLTFNVNTVDSYQGEENDVILLSLVRSPKDGPAVGFLEDKRRAVVAISRARCGFYLFGNITMNALNASKTSYEVWGNIWNGFAEQERVRVESGLPLVCEKHGRKTWVKEVQDWGDNAGGCDLRCEEIRLCGHRCSLRCHPTTHEILACSQPCHKLLGCGHRCQGYCGQQCACHCEIFKKIQVQAAASDARLSQAVAREELSLEHQLIQAGAEPSSMMQAAMSRLTLQNSPPAQPGRAISGGTAESTSQLTWAQAASLRDKFKQGVAKEEEKMDRDHASRGKASSEAPLIRETYQPISLVDGRRVDNGGRSVRVDRAQRRSVALPRAAGAQTSPPDTQFEDPFINRLPPPAGNPEFIQGSPRRSPQGSTRVSSSRGPSRSPRFGKHKSSSGFGGSAQALDLSANGAGNNQEAIATNADPQTPPSNYVAHGRCRRSDNEELLIEL</sequence>
<dbReference type="PANTHER" id="PTHR10887:SF341">
    <property type="entry name" value="NFX1-TYPE ZINC FINGER-CONTAINING PROTEIN 1"/>
    <property type="match status" value="1"/>
</dbReference>
<reference evidence="6" key="2">
    <citation type="submission" date="2023-06" db="EMBL/GenBank/DDBJ databases">
        <authorList>
            <consortium name="Lawrence Berkeley National Laboratory"/>
            <person name="Haridas S."/>
            <person name="Hensen N."/>
            <person name="Bonometti L."/>
            <person name="Westerberg I."/>
            <person name="Brannstrom I.O."/>
            <person name="Guillou S."/>
            <person name="Cros-Aarteil S."/>
            <person name="Calhoun S."/>
            <person name="Kuo A."/>
            <person name="Mondo S."/>
            <person name="Pangilinan J."/>
            <person name="Riley R."/>
            <person name="Labutti K."/>
            <person name="Andreopoulos B."/>
            <person name="Lipzen A."/>
            <person name="Chen C."/>
            <person name="Yanf M."/>
            <person name="Daum C."/>
            <person name="Ng V."/>
            <person name="Clum A."/>
            <person name="Steindorff A."/>
            <person name="Ohm R."/>
            <person name="Martin F."/>
            <person name="Silar P."/>
            <person name="Natvig D."/>
            <person name="Lalanne C."/>
            <person name="Gautier V."/>
            <person name="Ament-Velasquez S.L."/>
            <person name="Kruys A."/>
            <person name="Hutchinson M.I."/>
            <person name="Powell A.J."/>
            <person name="Barry K."/>
            <person name="Miller A.N."/>
            <person name="Grigoriev I.V."/>
            <person name="Debuchy R."/>
            <person name="Gladieux P."/>
            <person name="Thoren M.H."/>
            <person name="Johannesson H."/>
        </authorList>
    </citation>
    <scope>NUCLEOTIDE SEQUENCE</scope>
    <source>
        <strain evidence="6">CBS 955.72</strain>
    </source>
</reference>
<keyword evidence="6" id="KW-0378">Hydrolase</keyword>
<dbReference type="GO" id="GO:0016787">
    <property type="term" value="F:hydrolase activity"/>
    <property type="evidence" value="ECO:0007669"/>
    <property type="project" value="UniProtKB-KW"/>
</dbReference>
<keyword evidence="1" id="KW-0347">Helicase</keyword>
<dbReference type="Proteomes" id="UP001275084">
    <property type="component" value="Unassembled WGS sequence"/>
</dbReference>
<keyword evidence="7" id="KW-1185">Reference proteome</keyword>
<dbReference type="Gene3D" id="3.40.50.300">
    <property type="entry name" value="P-loop containing nucleotide triphosphate hydrolases"/>
    <property type="match status" value="3"/>
</dbReference>
<feature type="compositionally biased region" description="Low complexity" evidence="2">
    <location>
        <begin position="1137"/>
        <end position="1151"/>
    </location>
</feature>
<dbReference type="CDD" id="cd18808">
    <property type="entry name" value="SF1_C_Upf1"/>
    <property type="match status" value="1"/>
</dbReference>
<protein>
    <submittedName>
        <fullName evidence="6">P-loop containing nucleoside triphosphate hydrolase protein</fullName>
    </submittedName>
</protein>
<dbReference type="InterPro" id="IPR041677">
    <property type="entry name" value="DNA2/NAM7_AAA_11"/>
</dbReference>
<proteinExistence type="predicted"/>
<feature type="domain" description="DNA2/NAM7 helicase-like C-terminal" evidence="4">
    <location>
        <begin position="642"/>
        <end position="830"/>
    </location>
</feature>
<evidence type="ECO:0000259" key="4">
    <source>
        <dbReference type="Pfam" id="PF13087"/>
    </source>
</evidence>
<feature type="domain" description="DNA2/NAM7 helicase helicase" evidence="3">
    <location>
        <begin position="254"/>
        <end position="374"/>
    </location>
</feature>
<keyword evidence="1" id="KW-0547">Nucleotide-binding</keyword>
<feature type="domain" description="ZNFX1" evidence="5">
    <location>
        <begin position="74"/>
        <end position="177"/>
    </location>
</feature>
<dbReference type="Pfam" id="PF13086">
    <property type="entry name" value="AAA_11"/>
    <property type="match status" value="2"/>
</dbReference>
<feature type="region of interest" description="Disordered" evidence="2">
    <location>
        <begin position="1036"/>
        <end position="1214"/>
    </location>
</feature>
<dbReference type="InterPro" id="IPR047187">
    <property type="entry name" value="SF1_C_Upf1"/>
</dbReference>
<evidence type="ECO:0000259" key="5">
    <source>
        <dbReference type="Pfam" id="PF25396"/>
    </source>
</evidence>
<evidence type="ECO:0000256" key="2">
    <source>
        <dbReference type="SAM" id="MobiDB-lite"/>
    </source>
</evidence>
<dbReference type="InterPro" id="IPR041679">
    <property type="entry name" value="DNA2/NAM7-like_C"/>
</dbReference>
<feature type="compositionally biased region" description="Polar residues" evidence="2">
    <location>
        <begin position="1175"/>
        <end position="1189"/>
    </location>
</feature>
<dbReference type="EMBL" id="JAUIQD010000001">
    <property type="protein sequence ID" value="KAK3363226.1"/>
    <property type="molecule type" value="Genomic_DNA"/>
</dbReference>
<feature type="compositionally biased region" description="Basic and acidic residues" evidence="2">
    <location>
        <begin position="1036"/>
        <end position="1049"/>
    </location>
</feature>
<comment type="caution">
    <text evidence="6">The sequence shown here is derived from an EMBL/GenBank/DDBJ whole genome shotgun (WGS) entry which is preliminary data.</text>
</comment>
<feature type="non-terminal residue" evidence="6">
    <location>
        <position position="1"/>
    </location>
</feature>
<keyword evidence="1" id="KW-0067">ATP-binding</keyword>
<dbReference type="AlphaFoldDB" id="A0AAJ0MJX6"/>
<reference evidence="6" key="1">
    <citation type="journal article" date="2023" name="Mol. Phylogenet. Evol.">
        <title>Genome-scale phylogeny and comparative genomics of the fungal order Sordariales.</title>
        <authorList>
            <person name="Hensen N."/>
            <person name="Bonometti L."/>
            <person name="Westerberg I."/>
            <person name="Brannstrom I.O."/>
            <person name="Guillou S."/>
            <person name="Cros-Aarteil S."/>
            <person name="Calhoun S."/>
            <person name="Haridas S."/>
            <person name="Kuo A."/>
            <person name="Mondo S."/>
            <person name="Pangilinan J."/>
            <person name="Riley R."/>
            <person name="LaButti K."/>
            <person name="Andreopoulos B."/>
            <person name="Lipzen A."/>
            <person name="Chen C."/>
            <person name="Yan M."/>
            <person name="Daum C."/>
            <person name="Ng V."/>
            <person name="Clum A."/>
            <person name="Steindorff A."/>
            <person name="Ohm R.A."/>
            <person name="Martin F."/>
            <person name="Silar P."/>
            <person name="Natvig D.O."/>
            <person name="Lalanne C."/>
            <person name="Gautier V."/>
            <person name="Ament-Velasquez S.L."/>
            <person name="Kruys A."/>
            <person name="Hutchinson M.I."/>
            <person name="Powell A.J."/>
            <person name="Barry K."/>
            <person name="Miller A.N."/>
            <person name="Grigoriev I.V."/>
            <person name="Debuchy R."/>
            <person name="Gladieux P."/>
            <person name="Hiltunen Thoren M."/>
            <person name="Johannesson H."/>
        </authorList>
    </citation>
    <scope>NUCLEOTIDE SEQUENCE</scope>
    <source>
        <strain evidence="6">CBS 955.72</strain>
    </source>
</reference>
<accession>A0AAJ0MJX6</accession>
<feature type="domain" description="DNA2/NAM7 helicase helicase" evidence="3">
    <location>
        <begin position="567"/>
        <end position="628"/>
    </location>
</feature>
<dbReference type="Pfam" id="PF13087">
    <property type="entry name" value="AAA_12"/>
    <property type="match status" value="1"/>
</dbReference>
<dbReference type="GO" id="GO:0004386">
    <property type="term" value="F:helicase activity"/>
    <property type="evidence" value="ECO:0007669"/>
    <property type="project" value="InterPro"/>
</dbReference>
<dbReference type="SUPFAM" id="SSF52540">
    <property type="entry name" value="P-loop containing nucleoside triphosphate hydrolases"/>
    <property type="match status" value="1"/>
</dbReference>
<dbReference type="Pfam" id="PF25396">
    <property type="entry name" value="ZNFX1"/>
    <property type="match status" value="1"/>
</dbReference>
<feature type="compositionally biased region" description="Basic and acidic residues" evidence="2">
    <location>
        <begin position="1071"/>
        <end position="1088"/>
    </location>
</feature>
<evidence type="ECO:0000313" key="6">
    <source>
        <dbReference type="EMBL" id="KAK3363226.1"/>
    </source>
</evidence>
<organism evidence="6 7">
    <name type="scientific">Lasiosphaeria hispida</name>
    <dbReference type="NCBI Taxonomy" id="260671"/>
    <lineage>
        <taxon>Eukaryota</taxon>
        <taxon>Fungi</taxon>
        <taxon>Dikarya</taxon>
        <taxon>Ascomycota</taxon>
        <taxon>Pezizomycotina</taxon>
        <taxon>Sordariomycetes</taxon>
        <taxon>Sordariomycetidae</taxon>
        <taxon>Sordariales</taxon>
        <taxon>Lasiosphaeriaceae</taxon>
        <taxon>Lasiosphaeria</taxon>
    </lineage>
</organism>
<evidence type="ECO:0000256" key="1">
    <source>
        <dbReference type="ARBA" id="ARBA00022806"/>
    </source>
</evidence>
<gene>
    <name evidence="6" type="ORF">B0T25DRAFT_596298</name>
</gene>
<dbReference type="InterPro" id="IPR057373">
    <property type="entry name" value="ZNFX1"/>
</dbReference>
<name>A0AAJ0MJX6_9PEZI</name>
<dbReference type="InterPro" id="IPR045055">
    <property type="entry name" value="DNA2/NAM7-like"/>
</dbReference>
<dbReference type="InterPro" id="IPR027417">
    <property type="entry name" value="P-loop_NTPase"/>
</dbReference>